<name>A0ABP7HSU0_9ACTN</name>
<dbReference type="InterPro" id="IPR002789">
    <property type="entry name" value="HerA_central"/>
</dbReference>
<evidence type="ECO:0000313" key="2">
    <source>
        <dbReference type="EMBL" id="GAA3800711.1"/>
    </source>
</evidence>
<dbReference type="CDD" id="cd01983">
    <property type="entry name" value="SIMIBI"/>
    <property type="match status" value="1"/>
</dbReference>
<keyword evidence="3" id="KW-1185">Reference proteome</keyword>
<dbReference type="GO" id="GO:0016787">
    <property type="term" value="F:hydrolase activity"/>
    <property type="evidence" value="ECO:0007669"/>
    <property type="project" value="UniProtKB-KW"/>
</dbReference>
<protein>
    <submittedName>
        <fullName evidence="2">HAD-IIB family hydrolase</fullName>
    </submittedName>
</protein>
<accession>A0ABP7HSU0</accession>
<evidence type="ECO:0000259" key="1">
    <source>
        <dbReference type="SMART" id="SM00382"/>
    </source>
</evidence>
<dbReference type="InterPro" id="IPR023214">
    <property type="entry name" value="HAD_sf"/>
</dbReference>
<dbReference type="InterPro" id="IPR027417">
    <property type="entry name" value="P-loop_NTPase"/>
</dbReference>
<reference evidence="3" key="1">
    <citation type="journal article" date="2019" name="Int. J. Syst. Evol. Microbiol.">
        <title>The Global Catalogue of Microorganisms (GCM) 10K type strain sequencing project: providing services to taxonomists for standard genome sequencing and annotation.</title>
        <authorList>
            <consortium name="The Broad Institute Genomics Platform"/>
            <consortium name="The Broad Institute Genome Sequencing Center for Infectious Disease"/>
            <person name="Wu L."/>
            <person name="Ma J."/>
        </authorList>
    </citation>
    <scope>NUCLEOTIDE SEQUENCE [LARGE SCALE GENOMIC DNA]</scope>
    <source>
        <strain evidence="3">JCM 16908</strain>
    </source>
</reference>
<dbReference type="Gene3D" id="3.90.1070.10">
    <property type="match status" value="1"/>
</dbReference>
<dbReference type="SUPFAM" id="SSF56784">
    <property type="entry name" value="HAD-like"/>
    <property type="match status" value="1"/>
</dbReference>
<dbReference type="Gene3D" id="3.40.50.1000">
    <property type="entry name" value="HAD superfamily/HAD-like"/>
    <property type="match status" value="1"/>
</dbReference>
<keyword evidence="2" id="KW-0378">Hydrolase</keyword>
<feature type="domain" description="AAA+ ATPase" evidence="1">
    <location>
        <begin position="247"/>
        <end position="412"/>
    </location>
</feature>
<dbReference type="InterPro" id="IPR036412">
    <property type="entry name" value="HAD-like_sf"/>
</dbReference>
<dbReference type="SMART" id="SM00382">
    <property type="entry name" value="AAA"/>
    <property type="match status" value="1"/>
</dbReference>
<dbReference type="PANTHER" id="PTHR10000">
    <property type="entry name" value="PHOSPHOSERINE PHOSPHATASE"/>
    <property type="match status" value="1"/>
</dbReference>
<dbReference type="Proteomes" id="UP001500888">
    <property type="component" value="Unassembled WGS sequence"/>
</dbReference>
<proteinExistence type="predicted"/>
<dbReference type="PANTHER" id="PTHR10000:SF8">
    <property type="entry name" value="HAD SUPERFAMILY HYDROLASE-LIKE, TYPE 3"/>
    <property type="match status" value="1"/>
</dbReference>
<dbReference type="EMBL" id="BAAAZR010000002">
    <property type="protein sequence ID" value="GAA3800711.1"/>
    <property type="molecule type" value="Genomic_DNA"/>
</dbReference>
<dbReference type="Pfam" id="PF01935">
    <property type="entry name" value="DUF87"/>
    <property type="match status" value="1"/>
</dbReference>
<sequence length="572" mass="62507">MRYHVLACDYDETLATKGEVPQATTEALERVSRSGRKLILVTGRELDDLLGHLPSAELFDLIVAENGALLYDPGQRTRDALAQPPPVEFVNRLREKGATPLGAGHVIVATREPYGTDVLEAIRDLGLELQVIHNKGAVMVLPPGVNKATGLAAALERLDVSPHNVVAVGDAENDHAFLTTAECGAAVANALPSLKERCDLLLSKEAGEGVTELAELLLATDLDGVEVGRRHVLLGHHEEREVRLVPYGTGLAVAGPSGSGKSTVTTALLERLTEAEYQCVVIDPEGDYSEYPDANVLGDTKRAPSVEEVLRLLEPPRQNVVVNLIGLALRDRPAFFAELLPRLSSLRARLGHPHWVIVDEAHHLMPAELSEVPLKDPRDVGSLMLITVHPEALSPAALRLVNSVIAVGPDGDQTLAAFAEPLHRPAPTQEGDEGDIALWHTDADRAERVKLLPGRTERSRHRRKYAAGTMSKEKSFYFTGPDDRMRLRARNLHTFVELAEGVDDETWLHHLGRGDYSAWIRESLGDDELAEEVAGVEAEKDPAAEDSRRRVAEMIDERYTLPAEPTDHDPDH</sequence>
<gene>
    <name evidence="2" type="ORF">GCM10022226_20390</name>
</gene>
<dbReference type="Pfam" id="PF08282">
    <property type="entry name" value="Hydrolase_3"/>
    <property type="match status" value="2"/>
</dbReference>
<dbReference type="SUPFAM" id="SSF52540">
    <property type="entry name" value="P-loop containing nucleoside triphosphate hydrolases"/>
    <property type="match status" value="1"/>
</dbReference>
<dbReference type="Gene3D" id="3.40.50.300">
    <property type="entry name" value="P-loop containing nucleotide triphosphate hydrolases"/>
    <property type="match status" value="1"/>
</dbReference>
<organism evidence="2 3">
    <name type="scientific">Sphaerisporangium flaviroseum</name>
    <dbReference type="NCBI Taxonomy" id="509199"/>
    <lineage>
        <taxon>Bacteria</taxon>
        <taxon>Bacillati</taxon>
        <taxon>Actinomycetota</taxon>
        <taxon>Actinomycetes</taxon>
        <taxon>Streptosporangiales</taxon>
        <taxon>Streptosporangiaceae</taxon>
        <taxon>Sphaerisporangium</taxon>
    </lineage>
</organism>
<dbReference type="RefSeq" id="WP_344937116.1">
    <property type="nucleotide sequence ID" value="NZ_BAAAZR010000002.1"/>
</dbReference>
<comment type="caution">
    <text evidence="2">The sequence shown here is derived from an EMBL/GenBank/DDBJ whole genome shotgun (WGS) entry which is preliminary data.</text>
</comment>
<dbReference type="InterPro" id="IPR003593">
    <property type="entry name" value="AAA+_ATPase"/>
</dbReference>
<evidence type="ECO:0000313" key="3">
    <source>
        <dbReference type="Proteomes" id="UP001500888"/>
    </source>
</evidence>